<proteinExistence type="predicted"/>
<dbReference type="RefSeq" id="WP_198832758.1">
    <property type="nucleotide sequence ID" value="NZ_JAEKCT010000001.1"/>
</dbReference>
<sequence>MAFQLFQTASGGIEKNPTFRGGAHDKCARHFNRVLAGHVQLQGLDVHRHFLRLAQRIGGQVHGVEPVEVLEGKMACALAVAQLRAVGWGFAEKIR</sequence>
<comment type="caution">
    <text evidence="1">The sequence shown here is derived from an EMBL/GenBank/DDBJ whole genome shotgun (WGS) entry which is preliminary data.</text>
</comment>
<evidence type="ECO:0000313" key="1">
    <source>
        <dbReference type="EMBL" id="MBK3459350.1"/>
    </source>
</evidence>
<keyword evidence="2" id="KW-1185">Reference proteome</keyword>
<organism evidence="1 2">
    <name type="scientific">Pseudomonas haemolytica</name>
    <dbReference type="NCBI Taxonomy" id="2600065"/>
    <lineage>
        <taxon>Bacteria</taxon>
        <taxon>Pseudomonadati</taxon>
        <taxon>Pseudomonadota</taxon>
        <taxon>Gammaproteobacteria</taxon>
        <taxon>Pseudomonadales</taxon>
        <taxon>Pseudomonadaceae</taxon>
        <taxon>Pseudomonas</taxon>
    </lineage>
</organism>
<name>A0ABS1GQZ4_9PSED</name>
<gene>
    <name evidence="1" type="ORF">JJD71_09765</name>
</gene>
<evidence type="ECO:0000313" key="2">
    <source>
        <dbReference type="Proteomes" id="UP000620382"/>
    </source>
</evidence>
<dbReference type="Proteomes" id="UP000620382">
    <property type="component" value="Unassembled WGS sequence"/>
</dbReference>
<protein>
    <submittedName>
        <fullName evidence="1">Uncharacterized protein</fullName>
    </submittedName>
</protein>
<reference evidence="1 2" key="1">
    <citation type="submission" date="2021-01" db="EMBL/GenBank/DDBJ databases">
        <title>Antibiotic resistance and phylogeny of Pseudomonas spp. isolated over three decades from chicken meat in the Norwegian food chain.</title>
        <authorList>
            <person name="Moen B."/>
        </authorList>
    </citation>
    <scope>NUCLEOTIDE SEQUENCE [LARGE SCALE GENOMIC DNA]</scope>
    <source>
        <strain evidence="1 2">MF6766</strain>
    </source>
</reference>
<accession>A0ABS1GQZ4</accession>
<dbReference type="EMBL" id="JAENSR010000002">
    <property type="protein sequence ID" value="MBK3459350.1"/>
    <property type="molecule type" value="Genomic_DNA"/>
</dbReference>